<organism evidence="1 2">
    <name type="scientific">Pocillopora meandrina</name>
    <dbReference type="NCBI Taxonomy" id="46732"/>
    <lineage>
        <taxon>Eukaryota</taxon>
        <taxon>Metazoa</taxon>
        <taxon>Cnidaria</taxon>
        <taxon>Anthozoa</taxon>
        <taxon>Hexacorallia</taxon>
        <taxon>Scleractinia</taxon>
        <taxon>Astrocoeniina</taxon>
        <taxon>Pocilloporidae</taxon>
        <taxon>Pocillopora</taxon>
    </lineage>
</organism>
<sequence length="221" mass="25652">MSSFKEVRELLLVAYDSEIINDEEFLVLFENYRSRNPQFPYNSYPRFELENMQDDECLAEFRVKKEDVPRLANVLQIPETVRCEQRSVCGRIEGLCMLLRRLAYPCRYSDMIHRFARLVPEICMITNTVMDFIFDHHAHRLTQWNPSIMNAQALQSYADAVSARGAALQNCFGFVDGTVRPIARPGEHQTGLQRSQKGAFAKISVAGITEWSYCKYVRTHR</sequence>
<comment type="caution">
    <text evidence="1">The sequence shown here is derived from an EMBL/GenBank/DDBJ whole genome shotgun (WGS) entry which is preliminary data.</text>
</comment>
<evidence type="ECO:0000313" key="2">
    <source>
        <dbReference type="Proteomes" id="UP001159428"/>
    </source>
</evidence>
<keyword evidence="2" id="KW-1185">Reference proteome</keyword>
<dbReference type="PANTHER" id="PTHR34615">
    <property type="entry name" value="PX DOMAIN-CONTAINING PROTEIN"/>
    <property type="match status" value="1"/>
</dbReference>
<dbReference type="PANTHER" id="PTHR34615:SF1">
    <property type="entry name" value="PX DOMAIN-CONTAINING PROTEIN"/>
    <property type="match status" value="1"/>
</dbReference>
<accession>A0AAU9W9X7</accession>
<name>A0AAU9W9X7_9CNID</name>
<reference evidence="1 2" key="1">
    <citation type="submission" date="2022-05" db="EMBL/GenBank/DDBJ databases">
        <authorList>
            <consortium name="Genoscope - CEA"/>
            <person name="William W."/>
        </authorList>
    </citation>
    <scope>NUCLEOTIDE SEQUENCE [LARGE SCALE GENOMIC DNA]</scope>
</reference>
<evidence type="ECO:0000313" key="1">
    <source>
        <dbReference type="EMBL" id="CAH3107112.1"/>
    </source>
</evidence>
<dbReference type="AlphaFoldDB" id="A0AAU9W9X7"/>
<protein>
    <submittedName>
        <fullName evidence="1">Uncharacterized protein</fullName>
    </submittedName>
</protein>
<gene>
    <name evidence="1" type="ORF">PMEA_00001856</name>
</gene>
<dbReference type="EMBL" id="CALNXJ010000010">
    <property type="protein sequence ID" value="CAH3107112.1"/>
    <property type="molecule type" value="Genomic_DNA"/>
</dbReference>
<proteinExistence type="predicted"/>
<dbReference type="Proteomes" id="UP001159428">
    <property type="component" value="Unassembled WGS sequence"/>
</dbReference>